<dbReference type="Proteomes" id="UP000253689">
    <property type="component" value="Chromosome"/>
</dbReference>
<accession>A0A345DS04</accession>
<evidence type="ECO:0000313" key="2">
    <source>
        <dbReference type="Proteomes" id="UP000253689"/>
    </source>
</evidence>
<sequence length="83" mass="9577">MQIQHNKHFYKINDIAINLVQKINALMFGTSKDDLVVHVAMPAFAQFTKAYTKILDQIAADTLATGQLWRKWLLVLMYLKVDI</sequence>
<reference evidence="2" key="1">
    <citation type="submission" date="2018-07" db="EMBL/GenBank/DDBJ databases">
        <title>Complete Genome Sequence of Spiroplasma phoeniceum.</title>
        <authorList>
            <person name="Davis R.E."/>
            <person name="Shao J.Y."/>
            <person name="Zhao Y."/>
            <person name="Silver A."/>
            <person name="Stump z."/>
            <person name="Gasparich G."/>
        </authorList>
    </citation>
    <scope>NUCLEOTIDE SEQUENCE [LARGE SCALE GENOMIC DNA]</scope>
    <source>
        <strain evidence="2">P40</strain>
    </source>
</reference>
<gene>
    <name evidence="1" type="ORF">SDAV_002062</name>
</gene>
<name>A0A345DS04_9MOLU</name>
<protein>
    <submittedName>
        <fullName evidence="1">Uncharacterized protein</fullName>
    </submittedName>
</protein>
<evidence type="ECO:0000313" key="1">
    <source>
        <dbReference type="EMBL" id="AXF96995.1"/>
    </source>
</evidence>
<dbReference type="EMBL" id="CP031088">
    <property type="protein sequence ID" value="AXF96995.1"/>
    <property type="molecule type" value="Genomic_DNA"/>
</dbReference>
<dbReference type="AlphaFoldDB" id="A0A345DS04"/>
<dbReference type="RefSeq" id="WP_114565466.1">
    <property type="nucleotide sequence ID" value="NZ_CP031088.1"/>
</dbReference>
<proteinExistence type="predicted"/>
<organism evidence="1 2">
    <name type="scientific">Spiroplasma phoeniceum P40</name>
    <dbReference type="NCBI Taxonomy" id="1276259"/>
    <lineage>
        <taxon>Bacteria</taxon>
        <taxon>Bacillati</taxon>
        <taxon>Mycoplasmatota</taxon>
        <taxon>Mollicutes</taxon>
        <taxon>Entomoplasmatales</taxon>
        <taxon>Spiroplasmataceae</taxon>
        <taxon>Spiroplasma</taxon>
    </lineage>
</organism>
<keyword evidence="2" id="KW-1185">Reference proteome</keyword>
<dbReference type="KEGG" id="sphh:SDAV_002062"/>